<dbReference type="OrthoDB" id="7168509at2"/>
<dbReference type="KEGG" id="cate:C2869_18120"/>
<dbReference type="PANTHER" id="PTHR32060">
    <property type="entry name" value="TAIL-SPECIFIC PROTEASE"/>
    <property type="match status" value="1"/>
</dbReference>
<dbReference type="GO" id="GO:0008236">
    <property type="term" value="F:serine-type peptidase activity"/>
    <property type="evidence" value="ECO:0007669"/>
    <property type="project" value="InterPro"/>
</dbReference>
<evidence type="ECO:0000259" key="3">
    <source>
        <dbReference type="SMART" id="SM00245"/>
    </source>
</evidence>
<dbReference type="AlphaFoldDB" id="A0A2S0VVS8"/>
<name>A0A2S0VVS8_9ALTE</name>
<reference evidence="4 5" key="1">
    <citation type="submission" date="2018-01" db="EMBL/GenBank/DDBJ databases">
        <title>Genome sequence of a Cantenovulum-like bacteria.</title>
        <authorList>
            <person name="Tan W.R."/>
            <person name="Lau N.-S."/>
            <person name="Go F."/>
            <person name="Amirul A.-A.A."/>
        </authorList>
    </citation>
    <scope>NUCLEOTIDE SEQUENCE [LARGE SCALE GENOMIC DNA]</scope>
    <source>
        <strain evidence="4 5">CCB-QB4</strain>
    </source>
</reference>
<organism evidence="4 5">
    <name type="scientific">Saccharobesus litoralis</name>
    <dbReference type="NCBI Taxonomy" id="2172099"/>
    <lineage>
        <taxon>Bacteria</taxon>
        <taxon>Pseudomonadati</taxon>
        <taxon>Pseudomonadota</taxon>
        <taxon>Gammaproteobacteria</taxon>
        <taxon>Alteromonadales</taxon>
        <taxon>Alteromonadaceae</taxon>
        <taxon>Saccharobesus</taxon>
    </lineage>
</organism>
<dbReference type="SMART" id="SM00245">
    <property type="entry name" value="TSPc"/>
    <property type="match status" value="1"/>
</dbReference>
<dbReference type="GO" id="GO:0030288">
    <property type="term" value="C:outer membrane-bounded periplasmic space"/>
    <property type="evidence" value="ECO:0007669"/>
    <property type="project" value="TreeGrafter"/>
</dbReference>
<keyword evidence="5" id="KW-1185">Reference proteome</keyword>
<dbReference type="Gene3D" id="3.30.750.170">
    <property type="match status" value="1"/>
</dbReference>
<evidence type="ECO:0000256" key="2">
    <source>
        <dbReference type="SAM" id="SignalP"/>
    </source>
</evidence>
<dbReference type="InterPro" id="IPR029045">
    <property type="entry name" value="ClpP/crotonase-like_dom_sf"/>
</dbReference>
<dbReference type="GO" id="GO:0004175">
    <property type="term" value="F:endopeptidase activity"/>
    <property type="evidence" value="ECO:0007669"/>
    <property type="project" value="TreeGrafter"/>
</dbReference>
<proteinExistence type="predicted"/>
<dbReference type="Proteomes" id="UP000244441">
    <property type="component" value="Chromosome"/>
</dbReference>
<dbReference type="Pfam" id="PF03572">
    <property type="entry name" value="Peptidase_S41"/>
    <property type="match status" value="1"/>
</dbReference>
<dbReference type="GO" id="GO:0007165">
    <property type="term" value="P:signal transduction"/>
    <property type="evidence" value="ECO:0007669"/>
    <property type="project" value="TreeGrafter"/>
</dbReference>
<feature type="domain" description="Tail specific protease" evidence="3">
    <location>
        <begin position="212"/>
        <end position="415"/>
    </location>
</feature>
<dbReference type="GO" id="GO:0006508">
    <property type="term" value="P:proteolysis"/>
    <property type="evidence" value="ECO:0007669"/>
    <property type="project" value="InterPro"/>
</dbReference>
<feature type="region of interest" description="Disordered" evidence="1">
    <location>
        <begin position="19"/>
        <end position="58"/>
    </location>
</feature>
<dbReference type="InterPro" id="IPR036034">
    <property type="entry name" value="PDZ_sf"/>
</dbReference>
<dbReference type="SUPFAM" id="SSF52096">
    <property type="entry name" value="ClpP/crotonase"/>
    <property type="match status" value="1"/>
</dbReference>
<accession>A0A2S0VVS8</accession>
<dbReference type="Gene3D" id="3.90.226.10">
    <property type="entry name" value="2-enoyl-CoA Hydratase, Chain A, domain 1"/>
    <property type="match status" value="1"/>
</dbReference>
<dbReference type="CDD" id="cd07561">
    <property type="entry name" value="Peptidase_S41_CPP_like"/>
    <property type="match status" value="1"/>
</dbReference>
<keyword evidence="2" id="KW-0732">Signal</keyword>
<feature type="chain" id="PRO_5015516913" description="Tail specific protease domain-containing protein" evidence="2">
    <location>
        <begin position="19"/>
        <end position="466"/>
    </location>
</feature>
<feature type="signal peptide" evidence="2">
    <location>
        <begin position="1"/>
        <end position="18"/>
    </location>
</feature>
<evidence type="ECO:0000256" key="1">
    <source>
        <dbReference type="SAM" id="MobiDB-lite"/>
    </source>
</evidence>
<dbReference type="SUPFAM" id="SSF50156">
    <property type="entry name" value="PDZ domain-like"/>
    <property type="match status" value="1"/>
</dbReference>
<dbReference type="RefSeq" id="WP_108604274.1">
    <property type="nucleotide sequence ID" value="NZ_CP026604.1"/>
</dbReference>
<sequence>MKKTFLVASLLFALTACGGGSSAPEQTTSLTDQLSQSGSESPGATETPTTVEKPLSCDEPFDENQMAFDFLKTNYLWPEALPSTFNKEDYTSISQVMDAVKAPEDNFSVAFSQEQFEKVFVQQEELSTGITFSINKIQNQIRVASVRKGSPAYQAGIKRGMRFKLVNGISEAGLLAYMADKRPGQILIPDSFVRTSAEMLSYNMELYELDGDIASFTNIPLQSISIEPVYDSRVVNVATASGQKKVGYLAVSDFNQLLTEQMPAVFAELSTHQVQELILDLRYNGGGYVSTSAQMASHIGGSKVENQIYQQLVGNNHTREYDKTFYFPTLNETLSIQRVIVLSSNATCSASEGVINGLKPYMDVVLIGDKTCGKPYGMVPEPICDTVLFALNFQGLNADGEGGFANGIMPNCYANPHDFAGDWTSSTDALFQSAVDYIRDGTCNTVSSASNDEPYLFHQPPVNLFD</sequence>
<dbReference type="InterPro" id="IPR005151">
    <property type="entry name" value="Tail-specific_protease"/>
</dbReference>
<gene>
    <name evidence="4" type="ORF">C2869_18120</name>
</gene>
<evidence type="ECO:0000313" key="5">
    <source>
        <dbReference type="Proteomes" id="UP000244441"/>
    </source>
</evidence>
<protein>
    <recommendedName>
        <fullName evidence="3">Tail specific protease domain-containing protein</fullName>
    </recommendedName>
</protein>
<dbReference type="PANTHER" id="PTHR32060:SF30">
    <property type="entry name" value="CARBOXY-TERMINAL PROCESSING PROTEASE CTPA"/>
    <property type="match status" value="1"/>
</dbReference>
<dbReference type="PROSITE" id="PS51257">
    <property type="entry name" value="PROKAR_LIPOPROTEIN"/>
    <property type="match status" value="1"/>
</dbReference>
<evidence type="ECO:0000313" key="4">
    <source>
        <dbReference type="EMBL" id="AWB68210.1"/>
    </source>
</evidence>
<dbReference type="EMBL" id="CP026604">
    <property type="protein sequence ID" value="AWB68210.1"/>
    <property type="molecule type" value="Genomic_DNA"/>
</dbReference>
<dbReference type="Gene3D" id="2.30.42.10">
    <property type="match status" value="1"/>
</dbReference>
<feature type="compositionally biased region" description="Polar residues" evidence="1">
    <location>
        <begin position="23"/>
        <end position="50"/>
    </location>
</feature>